<dbReference type="InterPro" id="IPR000225">
    <property type="entry name" value="Armadillo"/>
</dbReference>
<evidence type="ECO:0000256" key="1">
    <source>
        <dbReference type="ARBA" id="ARBA00022786"/>
    </source>
</evidence>
<keyword evidence="1" id="KW-0833">Ubl conjugation pathway</keyword>
<dbReference type="SMART" id="SM00185">
    <property type="entry name" value="ARM"/>
    <property type="match status" value="3"/>
</dbReference>
<name>A0A7S3E0I3_9CHLO</name>
<dbReference type="PROSITE" id="PS50176">
    <property type="entry name" value="ARM_REPEAT"/>
    <property type="match status" value="1"/>
</dbReference>
<dbReference type="AlphaFoldDB" id="A0A7S3E0I3"/>
<reference evidence="3" key="1">
    <citation type="submission" date="2021-01" db="EMBL/GenBank/DDBJ databases">
        <authorList>
            <person name="Corre E."/>
            <person name="Pelletier E."/>
            <person name="Niang G."/>
            <person name="Scheremetjew M."/>
            <person name="Finn R."/>
            <person name="Kale V."/>
            <person name="Holt S."/>
            <person name="Cochrane G."/>
            <person name="Meng A."/>
            <person name="Brown T."/>
            <person name="Cohen L."/>
        </authorList>
    </citation>
    <scope>NUCLEOTIDE SEQUENCE</scope>
    <source>
        <strain evidence="3">RCC2336</strain>
    </source>
</reference>
<dbReference type="EMBL" id="HBHV01003169">
    <property type="protein sequence ID" value="CAE0012070.1"/>
    <property type="molecule type" value="Transcribed_RNA"/>
</dbReference>
<sequence>MVTLLSNGNAMGKVDAARTLAYISHLGEEETRLNSIVEAGVLPPLVTIMKDESATRDALFYASMLVARIAYKNEERTEAVLDGGAAGALVSIISRTETANVNANVKLQASRAIACIASSPSVKHREALILTGAVRPLEDMVNGSCERASKNASYAMHRLSSRERARWIRAHSPRKK</sequence>
<organism evidence="3">
    <name type="scientific">Pycnococcus provasolii</name>
    <dbReference type="NCBI Taxonomy" id="41880"/>
    <lineage>
        <taxon>Eukaryota</taxon>
        <taxon>Viridiplantae</taxon>
        <taxon>Chlorophyta</taxon>
        <taxon>Pseudoscourfieldiophyceae</taxon>
        <taxon>Pseudoscourfieldiales</taxon>
        <taxon>Pycnococcaceae</taxon>
        <taxon>Pycnococcus</taxon>
    </lineage>
</organism>
<proteinExistence type="predicted"/>
<dbReference type="SUPFAM" id="SSF48371">
    <property type="entry name" value="ARM repeat"/>
    <property type="match status" value="1"/>
</dbReference>
<dbReference type="InterPro" id="IPR016024">
    <property type="entry name" value="ARM-type_fold"/>
</dbReference>
<evidence type="ECO:0000313" key="3">
    <source>
        <dbReference type="EMBL" id="CAE0012070.1"/>
    </source>
</evidence>
<dbReference type="Gene3D" id="1.25.10.10">
    <property type="entry name" value="Leucine-rich Repeat Variant"/>
    <property type="match status" value="1"/>
</dbReference>
<protein>
    <recommendedName>
        <fullName evidence="4">Armadillo repeat-containing protein 8</fullName>
    </recommendedName>
</protein>
<dbReference type="InterPro" id="IPR011989">
    <property type="entry name" value="ARM-like"/>
</dbReference>
<evidence type="ECO:0000256" key="2">
    <source>
        <dbReference type="PROSITE-ProRule" id="PRU00259"/>
    </source>
</evidence>
<gene>
    <name evidence="3" type="ORF">PPRO1316_LOCUS2215</name>
</gene>
<accession>A0A7S3E0I3</accession>
<evidence type="ECO:0008006" key="4">
    <source>
        <dbReference type="Google" id="ProtNLM"/>
    </source>
</evidence>
<feature type="repeat" description="ARM" evidence="2">
    <location>
        <begin position="40"/>
        <end position="84"/>
    </location>
</feature>
<dbReference type="PANTHER" id="PTHR23315:SF7">
    <property type="entry name" value="U-BOX DOMAIN-CONTAINING PROTEIN 4"/>
    <property type="match status" value="1"/>
</dbReference>
<dbReference type="PANTHER" id="PTHR23315">
    <property type="entry name" value="U BOX DOMAIN-CONTAINING"/>
    <property type="match status" value="1"/>
</dbReference>